<dbReference type="Gene3D" id="1.10.510.10">
    <property type="entry name" value="Transferase(Phosphotransferase) domain 1"/>
    <property type="match status" value="1"/>
</dbReference>
<dbReference type="RefSeq" id="XP_013330390.1">
    <property type="nucleotide sequence ID" value="XM_013474936.1"/>
</dbReference>
<dbReference type="InterPro" id="IPR011009">
    <property type="entry name" value="Kinase-like_dom_sf"/>
</dbReference>
<keyword evidence="3" id="KW-1185">Reference proteome</keyword>
<dbReference type="AlphaFoldDB" id="A0A0F4Z1P1"/>
<evidence type="ECO:0000313" key="3">
    <source>
        <dbReference type="Proteomes" id="UP000053958"/>
    </source>
</evidence>
<proteinExistence type="predicted"/>
<dbReference type="GeneID" id="25314581"/>
<dbReference type="SUPFAM" id="SSF56112">
    <property type="entry name" value="Protein kinase-like (PK-like)"/>
    <property type="match status" value="1"/>
</dbReference>
<dbReference type="GO" id="GO:0005737">
    <property type="term" value="C:cytoplasm"/>
    <property type="evidence" value="ECO:0007669"/>
    <property type="project" value="TreeGrafter"/>
</dbReference>
<dbReference type="GO" id="GO:0005524">
    <property type="term" value="F:ATP binding"/>
    <property type="evidence" value="ECO:0007669"/>
    <property type="project" value="InterPro"/>
</dbReference>
<dbReference type="InterPro" id="IPR050167">
    <property type="entry name" value="Ser_Thr_protein_kinase"/>
</dbReference>
<dbReference type="PANTHER" id="PTHR23257:SF963">
    <property type="entry name" value="AT08303P"/>
    <property type="match status" value="1"/>
</dbReference>
<dbReference type="SMART" id="SM00220">
    <property type="entry name" value="S_TKc"/>
    <property type="match status" value="1"/>
</dbReference>
<dbReference type="PANTHER" id="PTHR23257">
    <property type="entry name" value="SERINE-THREONINE PROTEIN KINASE"/>
    <property type="match status" value="1"/>
</dbReference>
<evidence type="ECO:0000259" key="1">
    <source>
        <dbReference type="PROSITE" id="PS50011"/>
    </source>
</evidence>
<evidence type="ECO:0000313" key="2">
    <source>
        <dbReference type="EMBL" id="KKA23778.1"/>
    </source>
</evidence>
<dbReference type="InterPro" id="IPR000719">
    <property type="entry name" value="Prot_kinase_dom"/>
</dbReference>
<comment type="caution">
    <text evidence="2">The sequence shown here is derived from an EMBL/GenBank/DDBJ whole genome shotgun (WGS) entry which is preliminary data.</text>
</comment>
<dbReference type="STRING" id="1408163.A0A0F4Z1P1"/>
<feature type="domain" description="Protein kinase" evidence="1">
    <location>
        <begin position="12"/>
        <end position="264"/>
    </location>
</feature>
<gene>
    <name evidence="2" type="ORF">T310_2230</name>
</gene>
<dbReference type="OrthoDB" id="1668230at2759"/>
<name>A0A0F4Z1P1_RASE3</name>
<dbReference type="InterPro" id="IPR001245">
    <property type="entry name" value="Ser-Thr/Tyr_kinase_cat_dom"/>
</dbReference>
<dbReference type="GO" id="GO:0007165">
    <property type="term" value="P:signal transduction"/>
    <property type="evidence" value="ECO:0007669"/>
    <property type="project" value="TreeGrafter"/>
</dbReference>
<sequence>MSFGYLDLDGTPLRGRLLGVGGSGVVVERDGTAFKLPRRRSGDSQEQIARNHRFIEHEKEVHRRLQGCYGVVRCLSLASPGMIQMEVMRKGNLYAYLRHARMTRNYPSRDVQLSWFRDLARALVGIHDRRVMFVSFFTRNLLLSMDLTIKFSDFGRSILLPPEIDMRTTERYGYSISMDIGQFGMILYQVITGGQYCDFGFVFADDHPGPEEPVWPARAALPETYDLWLGPLIDKCWTQGAFEDARSLLAELESVTITISHSHLSTNAHPRDHNRPRLNIRRRIPAIPIPELLTLLLQGIQILAAHNPTLHEPQQDSKHPHATRHAGDGIDCVVVRSHNPIQFVYFRLRDPVGDPDQHAEEVGLEHRRRAAVVRQVPLTLLTWYCIPPWAALLWR</sequence>
<protein>
    <recommendedName>
        <fullName evidence="1">Protein kinase domain-containing protein</fullName>
    </recommendedName>
</protein>
<organism evidence="2 3">
    <name type="scientific">Rasamsonia emersonii (strain ATCC 16479 / CBS 393.64 / IMI 116815)</name>
    <dbReference type="NCBI Taxonomy" id="1408163"/>
    <lineage>
        <taxon>Eukaryota</taxon>
        <taxon>Fungi</taxon>
        <taxon>Dikarya</taxon>
        <taxon>Ascomycota</taxon>
        <taxon>Pezizomycotina</taxon>
        <taxon>Eurotiomycetes</taxon>
        <taxon>Eurotiomycetidae</taxon>
        <taxon>Eurotiales</taxon>
        <taxon>Trichocomaceae</taxon>
        <taxon>Rasamsonia</taxon>
    </lineage>
</organism>
<accession>A0A0F4Z1P1</accession>
<dbReference type="Pfam" id="PF07714">
    <property type="entry name" value="PK_Tyr_Ser-Thr"/>
    <property type="match status" value="1"/>
</dbReference>
<reference evidence="2 3" key="1">
    <citation type="submission" date="2015-04" db="EMBL/GenBank/DDBJ databases">
        <authorList>
            <person name="Heijne W.H."/>
            <person name="Fedorova N.D."/>
            <person name="Nierman W.C."/>
            <person name="Vollebregt A.W."/>
            <person name="Zhao Z."/>
            <person name="Wu L."/>
            <person name="Kumar M."/>
            <person name="Stam H."/>
            <person name="van den Berg M.A."/>
            <person name="Pel H.J."/>
        </authorList>
    </citation>
    <scope>NUCLEOTIDE SEQUENCE [LARGE SCALE GENOMIC DNA]</scope>
    <source>
        <strain evidence="2 3">CBS 393.64</strain>
    </source>
</reference>
<dbReference type="EMBL" id="LASV01000087">
    <property type="protein sequence ID" value="KKA23778.1"/>
    <property type="molecule type" value="Genomic_DNA"/>
</dbReference>
<dbReference type="GO" id="GO:0004672">
    <property type="term" value="F:protein kinase activity"/>
    <property type="evidence" value="ECO:0007669"/>
    <property type="project" value="InterPro"/>
</dbReference>
<dbReference type="Proteomes" id="UP000053958">
    <property type="component" value="Unassembled WGS sequence"/>
</dbReference>
<dbReference type="PROSITE" id="PS50011">
    <property type="entry name" value="PROTEIN_KINASE_DOM"/>
    <property type="match status" value="1"/>
</dbReference>